<dbReference type="Gene3D" id="1.20.120.1600">
    <property type="match status" value="1"/>
</dbReference>
<dbReference type="SFLD" id="SFLDG01129">
    <property type="entry name" value="C1.5:_HAD__Beta-PGM__Phosphata"/>
    <property type="match status" value="1"/>
</dbReference>
<gene>
    <name evidence="5" type="ORF">GCM10009750_27890</name>
</gene>
<dbReference type="InterPro" id="IPR006439">
    <property type="entry name" value="HAD-SF_hydro_IA"/>
</dbReference>
<organism evidence="5 6">
    <name type="scientific">Agromyces salentinus</name>
    <dbReference type="NCBI Taxonomy" id="269421"/>
    <lineage>
        <taxon>Bacteria</taxon>
        <taxon>Bacillati</taxon>
        <taxon>Actinomycetota</taxon>
        <taxon>Actinomycetes</taxon>
        <taxon>Micrococcales</taxon>
        <taxon>Microbacteriaceae</taxon>
        <taxon>Agromyces</taxon>
    </lineage>
</organism>
<dbReference type="SFLD" id="SFLDS00003">
    <property type="entry name" value="Haloacid_Dehalogenase"/>
    <property type="match status" value="1"/>
</dbReference>
<dbReference type="InterPro" id="IPR023214">
    <property type="entry name" value="HAD_sf"/>
</dbReference>
<dbReference type="NCBIfam" id="TIGR01549">
    <property type="entry name" value="HAD-SF-IA-v1"/>
    <property type="match status" value="1"/>
</dbReference>
<dbReference type="InterPro" id="IPR036412">
    <property type="entry name" value="HAD-like_sf"/>
</dbReference>
<evidence type="ECO:0000256" key="2">
    <source>
        <dbReference type="ARBA" id="ARBA00022801"/>
    </source>
</evidence>
<dbReference type="InterPro" id="IPR051400">
    <property type="entry name" value="HAD-like_hydrolase"/>
</dbReference>
<dbReference type="Pfam" id="PF00702">
    <property type="entry name" value="Hydrolase"/>
    <property type="match status" value="1"/>
</dbReference>
<keyword evidence="6" id="KW-1185">Reference proteome</keyword>
<feature type="region of interest" description="Disordered" evidence="4">
    <location>
        <begin position="252"/>
        <end position="273"/>
    </location>
</feature>
<evidence type="ECO:0008006" key="7">
    <source>
        <dbReference type="Google" id="ProtNLM"/>
    </source>
</evidence>
<dbReference type="PANTHER" id="PTHR46470">
    <property type="entry name" value="N-ACYLNEURAMINATE-9-PHOSPHATASE"/>
    <property type="match status" value="1"/>
</dbReference>
<comment type="caution">
    <text evidence="5">The sequence shown here is derived from an EMBL/GenBank/DDBJ whole genome shotgun (WGS) entry which is preliminary data.</text>
</comment>
<evidence type="ECO:0000313" key="5">
    <source>
        <dbReference type="EMBL" id="GAA1840316.1"/>
    </source>
</evidence>
<reference evidence="6" key="1">
    <citation type="journal article" date="2019" name="Int. J. Syst. Evol. Microbiol.">
        <title>The Global Catalogue of Microorganisms (GCM) 10K type strain sequencing project: providing services to taxonomists for standard genome sequencing and annotation.</title>
        <authorList>
            <consortium name="The Broad Institute Genomics Platform"/>
            <consortium name="The Broad Institute Genome Sequencing Center for Infectious Disease"/>
            <person name="Wu L."/>
            <person name="Ma J."/>
        </authorList>
    </citation>
    <scope>NUCLEOTIDE SEQUENCE [LARGE SCALE GENOMIC DNA]</scope>
    <source>
        <strain evidence="6">JCM 14323</strain>
    </source>
</reference>
<dbReference type="RefSeq" id="WP_157426496.1">
    <property type="nucleotide sequence ID" value="NZ_BAAANK010000008.1"/>
</dbReference>
<dbReference type="Gene3D" id="3.40.50.1000">
    <property type="entry name" value="HAD superfamily/HAD-like"/>
    <property type="match status" value="1"/>
</dbReference>
<dbReference type="Proteomes" id="UP001501746">
    <property type="component" value="Unassembled WGS sequence"/>
</dbReference>
<name>A0ABP4Z7E0_9MICO</name>
<evidence type="ECO:0000256" key="1">
    <source>
        <dbReference type="ARBA" id="ARBA00001946"/>
    </source>
</evidence>
<keyword evidence="3" id="KW-0460">Magnesium</keyword>
<sequence>MSATAARAVVLFDLDDTLMAHREAVATGIVDHMLERAYEGDVEAAQRLWHALEEEHYHSYLDGRMSFEGQRRARARDFARAHGDVLDDPASGAWFDRYFERYRDAWALHGDALPALDRLRRAFPGVRFGIITNGESDFQRAKLERLGILDRFEHVIASGALGVTKPDRRIFEHAIASFAESAPVSHVAYVGDRLGTDALGAAAAGLDGVWIDRWATPVAPAEASAIAAAGVVVITGLDELAPRLSELWAHRTHPAPEGAEARGPAPEERSANG</sequence>
<protein>
    <recommendedName>
        <fullName evidence="7">HAD family hydrolase</fullName>
    </recommendedName>
</protein>
<evidence type="ECO:0000256" key="4">
    <source>
        <dbReference type="SAM" id="MobiDB-lite"/>
    </source>
</evidence>
<keyword evidence="2" id="KW-0378">Hydrolase</keyword>
<evidence type="ECO:0000256" key="3">
    <source>
        <dbReference type="ARBA" id="ARBA00022842"/>
    </source>
</evidence>
<dbReference type="SUPFAM" id="SSF56784">
    <property type="entry name" value="HAD-like"/>
    <property type="match status" value="1"/>
</dbReference>
<dbReference type="EMBL" id="BAAANK010000008">
    <property type="protein sequence ID" value="GAA1840316.1"/>
    <property type="molecule type" value="Genomic_DNA"/>
</dbReference>
<accession>A0ABP4Z7E0</accession>
<feature type="compositionally biased region" description="Low complexity" evidence="4">
    <location>
        <begin position="255"/>
        <end position="264"/>
    </location>
</feature>
<dbReference type="PANTHER" id="PTHR46470:SF4">
    <property type="entry name" value="5-AMINO-6-(5-PHOSPHO-D-RIBITYLAMINO)URACIL PHOSPHATASE YIGB"/>
    <property type="match status" value="1"/>
</dbReference>
<evidence type="ECO:0000313" key="6">
    <source>
        <dbReference type="Proteomes" id="UP001501746"/>
    </source>
</evidence>
<comment type="cofactor">
    <cofactor evidence="1">
        <name>Mg(2+)</name>
        <dbReference type="ChEBI" id="CHEBI:18420"/>
    </cofactor>
</comment>
<proteinExistence type="predicted"/>